<organism evidence="2 3">
    <name type="scientific">Roseivirga echinicomitans</name>
    <dbReference type="NCBI Taxonomy" id="296218"/>
    <lineage>
        <taxon>Bacteria</taxon>
        <taxon>Pseudomonadati</taxon>
        <taxon>Bacteroidota</taxon>
        <taxon>Cytophagia</taxon>
        <taxon>Cytophagales</taxon>
        <taxon>Roseivirgaceae</taxon>
        <taxon>Roseivirga</taxon>
    </lineage>
</organism>
<evidence type="ECO:0000313" key="3">
    <source>
        <dbReference type="Proteomes" id="UP000075615"/>
    </source>
</evidence>
<keyword evidence="1" id="KW-0732">Signal</keyword>
<evidence type="ECO:0008006" key="4">
    <source>
        <dbReference type="Google" id="ProtNLM"/>
    </source>
</evidence>
<accession>A0A150XDC1</accession>
<name>A0A150XDC1_9BACT</name>
<dbReference type="SUPFAM" id="SSF51004">
    <property type="entry name" value="C-terminal (heme d1) domain of cytochrome cd1-nitrite reductase"/>
    <property type="match status" value="1"/>
</dbReference>
<sequence length="378" mass="42983">MKNHIFSFLLLIGLASCSGNNNAEQLNSINNSVSFEKIGEKILEIDSLSDYRLFFAQPYNKDKENLLLSFAFNSKTILVFDYGTGKTIERISFPNDGPNNIAGTIVGFQAFSSDSLMITTNLGHLYVSNFNSEITKFIDLDPESIPGAPSFRANSFPAHLKNDKLLLDNYFIANKGRPMKISVDLKSDSVEYFQEIPEEHIEGYWAAGSFGYSTSTINTKTNEFVYNFPGLDSLYIWNSDFTQLRKEYAGTSLFEHPIEAIFTMGIMPTPREIEQKPLTRGIYGHIFYDDTKDLYYRIIGLPISQTLLDSDDEIKSKTRRYAVMVLNSDFEILGEFKLPEYEYIINTEMTFFANGGIHFQKESTNEDEALIDIWSAVQ</sequence>
<reference evidence="2 3" key="1">
    <citation type="submission" date="2016-01" db="EMBL/GenBank/DDBJ databases">
        <title>Genome sequencing of Roseivirga echinicomitans KMM 6058.</title>
        <authorList>
            <person name="Selvaratnam C."/>
            <person name="Thevarajoo S."/>
            <person name="Goh K.M."/>
            <person name="Ee R."/>
            <person name="Chan K.-G."/>
            <person name="Chong C.S."/>
        </authorList>
    </citation>
    <scope>NUCLEOTIDE SEQUENCE [LARGE SCALE GENOMIC DNA]</scope>
    <source>
        <strain evidence="2 3">KMM 6058</strain>
    </source>
</reference>
<dbReference type="PROSITE" id="PS51257">
    <property type="entry name" value="PROKAR_LIPOPROTEIN"/>
    <property type="match status" value="1"/>
</dbReference>
<gene>
    <name evidence="2" type="ORF">AWN68_06715</name>
</gene>
<evidence type="ECO:0000256" key="1">
    <source>
        <dbReference type="SAM" id="SignalP"/>
    </source>
</evidence>
<evidence type="ECO:0000313" key="2">
    <source>
        <dbReference type="EMBL" id="KYG76713.1"/>
    </source>
</evidence>
<dbReference type="EMBL" id="LRDB01000023">
    <property type="protein sequence ID" value="KYG76713.1"/>
    <property type="molecule type" value="Genomic_DNA"/>
</dbReference>
<comment type="caution">
    <text evidence="2">The sequence shown here is derived from an EMBL/GenBank/DDBJ whole genome shotgun (WGS) entry which is preliminary data.</text>
</comment>
<protein>
    <recommendedName>
        <fullName evidence="4">DUF4221 domain-containing protein</fullName>
    </recommendedName>
</protein>
<dbReference type="OrthoDB" id="833511at2"/>
<dbReference type="InterPro" id="IPR011048">
    <property type="entry name" value="Haem_d1_sf"/>
</dbReference>
<dbReference type="RefSeq" id="WP_068416232.1">
    <property type="nucleotide sequence ID" value="NZ_LRDB01000023.1"/>
</dbReference>
<feature type="chain" id="PRO_5007574508" description="DUF4221 domain-containing protein" evidence="1">
    <location>
        <begin position="24"/>
        <end position="378"/>
    </location>
</feature>
<dbReference type="Proteomes" id="UP000075615">
    <property type="component" value="Unassembled WGS sequence"/>
</dbReference>
<keyword evidence="3" id="KW-1185">Reference proteome</keyword>
<proteinExistence type="predicted"/>
<dbReference type="Pfam" id="PF13970">
    <property type="entry name" value="DUF4221"/>
    <property type="match status" value="1"/>
</dbReference>
<dbReference type="InterPro" id="IPR025316">
    <property type="entry name" value="DUF4221"/>
</dbReference>
<dbReference type="STRING" id="296218.AWN68_06715"/>
<dbReference type="AlphaFoldDB" id="A0A150XDC1"/>
<feature type="signal peptide" evidence="1">
    <location>
        <begin position="1"/>
        <end position="23"/>
    </location>
</feature>